<comment type="similarity">
    <text evidence="5">Belongs to the adenylate kinase family.</text>
</comment>
<name>A0A1G2LQY6_9BACT</name>
<reference evidence="7 8" key="1">
    <citation type="journal article" date="2016" name="Nat. Commun.">
        <title>Thousands of microbial genomes shed light on interconnected biogeochemical processes in an aquifer system.</title>
        <authorList>
            <person name="Anantharaman K."/>
            <person name="Brown C.T."/>
            <person name="Hug L.A."/>
            <person name="Sharon I."/>
            <person name="Castelle C.J."/>
            <person name="Probst A.J."/>
            <person name="Thomas B.C."/>
            <person name="Singh A."/>
            <person name="Wilkins M.J."/>
            <person name="Karaoz U."/>
            <person name="Brodie E.L."/>
            <person name="Williams K.H."/>
            <person name="Hubbard S.S."/>
            <person name="Banfield J.F."/>
        </authorList>
    </citation>
    <scope>NUCLEOTIDE SEQUENCE [LARGE SCALE GENOMIC DNA]</scope>
</reference>
<dbReference type="AlphaFoldDB" id="A0A1G2LQY6"/>
<evidence type="ECO:0000256" key="3">
    <source>
        <dbReference type="ARBA" id="ARBA00022741"/>
    </source>
</evidence>
<accession>A0A1G2LQY6</accession>
<dbReference type="GO" id="GO:0005737">
    <property type="term" value="C:cytoplasm"/>
    <property type="evidence" value="ECO:0007669"/>
    <property type="project" value="UniProtKB-SubCell"/>
</dbReference>
<comment type="catalytic activity">
    <reaction evidence="6">
        <text>AMP + ATP = 2 ADP</text>
        <dbReference type="Rhea" id="RHEA:12973"/>
        <dbReference type="ChEBI" id="CHEBI:30616"/>
        <dbReference type="ChEBI" id="CHEBI:456215"/>
        <dbReference type="ChEBI" id="CHEBI:456216"/>
        <dbReference type="EC" id="2.7.4.3"/>
    </reaction>
</comment>
<keyword evidence="6" id="KW-0067">ATP-binding</keyword>
<dbReference type="InterPro" id="IPR027417">
    <property type="entry name" value="P-loop_NTPase"/>
</dbReference>
<keyword evidence="1 5" id="KW-0808">Transferase</keyword>
<dbReference type="Pfam" id="PF00406">
    <property type="entry name" value="ADK"/>
    <property type="match status" value="1"/>
</dbReference>
<dbReference type="PRINTS" id="PR00094">
    <property type="entry name" value="ADENYLTKNASE"/>
</dbReference>
<evidence type="ECO:0000313" key="7">
    <source>
        <dbReference type="EMBL" id="OHA13934.1"/>
    </source>
</evidence>
<dbReference type="EC" id="2.7.4.3" evidence="6"/>
<dbReference type="CDD" id="cd01428">
    <property type="entry name" value="ADK"/>
    <property type="match status" value="1"/>
</dbReference>
<dbReference type="EMBL" id="MHQY01000015">
    <property type="protein sequence ID" value="OHA13934.1"/>
    <property type="molecule type" value="Genomic_DNA"/>
</dbReference>
<gene>
    <name evidence="7" type="ORF">A3G49_01700</name>
</gene>
<dbReference type="InterPro" id="IPR000850">
    <property type="entry name" value="Adenylat/UMP-CMP_kin"/>
</dbReference>
<comment type="subunit">
    <text evidence="6">Monomer.</text>
</comment>
<evidence type="ECO:0000256" key="6">
    <source>
        <dbReference type="RuleBase" id="RU003331"/>
    </source>
</evidence>
<dbReference type="Proteomes" id="UP000177171">
    <property type="component" value="Unassembled WGS sequence"/>
</dbReference>
<evidence type="ECO:0000256" key="5">
    <source>
        <dbReference type="RuleBase" id="RU003330"/>
    </source>
</evidence>
<comment type="subcellular location">
    <subcellularLocation>
        <location evidence="6">Cytoplasm</location>
    </subcellularLocation>
</comment>
<organism evidence="7 8">
    <name type="scientific">Candidatus Sungbacteria bacterium RIFCSPLOWO2_12_FULL_41_11</name>
    <dbReference type="NCBI Taxonomy" id="1802286"/>
    <lineage>
        <taxon>Bacteria</taxon>
        <taxon>Candidatus Sungiibacteriota</taxon>
    </lineage>
</organism>
<dbReference type="SUPFAM" id="SSF52540">
    <property type="entry name" value="P-loop containing nucleoside triphosphate hydrolases"/>
    <property type="match status" value="1"/>
</dbReference>
<sequence>MPKVVIFFGLPGSGKGTQADVLAKHFGFFHFDTGKEIEKTVHNPAKRKDPVIKREAKFFDTGFLNTPSWVEDIVKKRTEEYAEAGRNLVFSGSPRTLPEAKGLFKVFKKLFGLKNVLIIFLDIDEETSIFRNSHRRVCHDCRIPVIWSKETKDLTHCPYCGGKLVKRILDNPQIIKERIKEYRKKSEPSMKFLKSKGIKMICIDGEKYPEVVSKDIASHFNK</sequence>
<dbReference type="PANTHER" id="PTHR23359">
    <property type="entry name" value="NUCLEOTIDE KINASE"/>
    <property type="match status" value="1"/>
</dbReference>
<keyword evidence="4 5" id="KW-0418">Kinase</keyword>
<keyword evidence="2" id="KW-0545">Nucleotide biosynthesis</keyword>
<evidence type="ECO:0000256" key="2">
    <source>
        <dbReference type="ARBA" id="ARBA00022727"/>
    </source>
</evidence>
<protein>
    <recommendedName>
        <fullName evidence="6">Adenylate kinase</fullName>
        <ecNumber evidence="6">2.7.4.3</ecNumber>
    </recommendedName>
</protein>
<dbReference type="GO" id="GO:0004017">
    <property type="term" value="F:AMP kinase activity"/>
    <property type="evidence" value="ECO:0007669"/>
    <property type="project" value="UniProtKB-EC"/>
</dbReference>
<evidence type="ECO:0000313" key="8">
    <source>
        <dbReference type="Proteomes" id="UP000177171"/>
    </source>
</evidence>
<dbReference type="GO" id="GO:0005524">
    <property type="term" value="F:ATP binding"/>
    <property type="evidence" value="ECO:0007669"/>
    <property type="project" value="UniProtKB-KW"/>
</dbReference>
<dbReference type="Gene3D" id="3.40.50.300">
    <property type="entry name" value="P-loop containing nucleotide triphosphate hydrolases"/>
    <property type="match status" value="1"/>
</dbReference>
<evidence type="ECO:0000256" key="1">
    <source>
        <dbReference type="ARBA" id="ARBA00022679"/>
    </source>
</evidence>
<proteinExistence type="inferred from homology"/>
<keyword evidence="3 6" id="KW-0547">Nucleotide-binding</keyword>
<comment type="caution">
    <text evidence="7">The sequence shown here is derived from an EMBL/GenBank/DDBJ whole genome shotgun (WGS) entry which is preliminary data.</text>
</comment>
<evidence type="ECO:0000256" key="4">
    <source>
        <dbReference type="ARBA" id="ARBA00022777"/>
    </source>
</evidence>